<keyword evidence="4" id="KW-1185">Reference proteome</keyword>
<feature type="region of interest" description="Disordered" evidence="1">
    <location>
        <begin position="1449"/>
        <end position="1526"/>
    </location>
</feature>
<dbReference type="Proteomes" id="UP000076738">
    <property type="component" value="Unassembled WGS sequence"/>
</dbReference>
<evidence type="ECO:0000313" key="4">
    <source>
        <dbReference type="Proteomes" id="UP000076738"/>
    </source>
</evidence>
<dbReference type="SUPFAM" id="SSF55874">
    <property type="entry name" value="ATPase domain of HSP90 chaperone/DNA topoisomerase II/histidine kinase"/>
    <property type="match status" value="1"/>
</dbReference>
<dbReference type="Gene3D" id="3.30.565.10">
    <property type="entry name" value="Histidine kinase-like ATPase, C-terminal domain"/>
    <property type="match status" value="1"/>
</dbReference>
<proteinExistence type="predicted"/>
<evidence type="ECO:0000313" key="3">
    <source>
        <dbReference type="EMBL" id="KZO98233.1"/>
    </source>
</evidence>
<gene>
    <name evidence="3" type="ORF">CALVIDRAFT_535334</name>
</gene>
<evidence type="ECO:0000259" key="2">
    <source>
        <dbReference type="Pfam" id="PF25794"/>
    </source>
</evidence>
<dbReference type="OrthoDB" id="10031156at2759"/>
<dbReference type="NCBIfam" id="NF047352">
    <property type="entry name" value="P_loop_sacsin"/>
    <property type="match status" value="1"/>
</dbReference>
<dbReference type="Pfam" id="PF25794">
    <property type="entry name" value="SACS"/>
    <property type="match status" value="1"/>
</dbReference>
<dbReference type="STRING" id="1330018.A0A167NYQ8"/>
<name>A0A167NYQ8_CALVF</name>
<organism evidence="3 4">
    <name type="scientific">Calocera viscosa (strain TUFC12733)</name>
    <dbReference type="NCBI Taxonomy" id="1330018"/>
    <lineage>
        <taxon>Eukaryota</taxon>
        <taxon>Fungi</taxon>
        <taxon>Dikarya</taxon>
        <taxon>Basidiomycota</taxon>
        <taxon>Agaricomycotina</taxon>
        <taxon>Dacrymycetes</taxon>
        <taxon>Dacrymycetales</taxon>
        <taxon>Dacrymycetaceae</taxon>
        <taxon>Calocera</taxon>
    </lineage>
</organism>
<dbReference type="PANTHER" id="PTHR47839">
    <property type="entry name" value="DOMAIN PROTEIN, PUTATIVE (AFU_ORTHOLOGUE AFUA_6G04830)-RELATED"/>
    <property type="match status" value="1"/>
</dbReference>
<dbReference type="PANTHER" id="PTHR47839:SF1">
    <property type="entry name" value="DOMAIN PROTEIN, PUTATIVE (AFU_ORTHOLOGUE AFUA_6G04830)-RELATED"/>
    <property type="match status" value="1"/>
</dbReference>
<feature type="domain" description="Sacsin/Nov" evidence="2">
    <location>
        <begin position="23"/>
        <end position="138"/>
    </location>
</feature>
<reference evidence="3 4" key="1">
    <citation type="journal article" date="2016" name="Mol. Biol. Evol.">
        <title>Comparative Genomics of Early-Diverging Mushroom-Forming Fungi Provides Insights into the Origins of Lignocellulose Decay Capabilities.</title>
        <authorList>
            <person name="Nagy L.G."/>
            <person name="Riley R."/>
            <person name="Tritt A."/>
            <person name="Adam C."/>
            <person name="Daum C."/>
            <person name="Floudas D."/>
            <person name="Sun H."/>
            <person name="Yadav J.S."/>
            <person name="Pangilinan J."/>
            <person name="Larsson K.H."/>
            <person name="Matsuura K."/>
            <person name="Barry K."/>
            <person name="Labutti K."/>
            <person name="Kuo R."/>
            <person name="Ohm R.A."/>
            <person name="Bhattacharya S.S."/>
            <person name="Shirouzu T."/>
            <person name="Yoshinaga Y."/>
            <person name="Martin F.M."/>
            <person name="Grigoriev I.V."/>
            <person name="Hibbett D.S."/>
        </authorList>
    </citation>
    <scope>NUCLEOTIDE SEQUENCE [LARGE SCALE GENOMIC DNA]</scope>
    <source>
        <strain evidence="3 4">TUFC12733</strain>
    </source>
</reference>
<evidence type="ECO:0000256" key="1">
    <source>
        <dbReference type="SAM" id="MobiDB-lite"/>
    </source>
</evidence>
<dbReference type="Pfam" id="PF12449">
    <property type="entry name" value="DUF3684"/>
    <property type="match status" value="1"/>
</dbReference>
<protein>
    <recommendedName>
        <fullName evidence="2">Sacsin/Nov domain-containing protein</fullName>
    </recommendedName>
</protein>
<dbReference type="InterPro" id="IPR036890">
    <property type="entry name" value="HATPase_C_sf"/>
</dbReference>
<dbReference type="InterPro" id="IPR022155">
    <property type="entry name" value="DUF3684"/>
</dbReference>
<accession>A0A167NYQ8</accession>
<dbReference type="EMBL" id="KV417276">
    <property type="protein sequence ID" value="KZO98233.1"/>
    <property type="molecule type" value="Genomic_DNA"/>
</dbReference>
<sequence length="1717" mass="192680">MAGRESLWESGKDEQVEVNQRALIDKVLARYSGEFTVFRELLQNADDAQATRAEIRFETKAYTDDPSVHVSPDRLPNLKKDLLHQWAFKNDGMVFREEDWNRLKKIAEGNPDEEKIGAFGVGFYSLFSVTDQPFVKSGPGWMGFYWRDGGDQLFVRRGTLPNPEPPAEPGGNPWTSFEMTLREPAPLPAPPIEIARFLATSLTFMKCLRDVSVYWNEKRLIRIVKELDEPRTLGLPRELSGASPGKIMTVRGIDQTAFRMKASILRWVYSTGITKPLISIPVPSQSNERGFFSAFFSRKQAAATPPPVPTPPIQSEPDPFTEIDSNVALNVYSANVDVKLDRKLLQELERATKKRPPSKTVYHLIYTSKEDYDASAKEDLREFQATGSVFRGLRADMDHTGLAKVFIGQATAQTTGVAGHMAARFIPTVERESIDLVDRHVSQWNKELLFVGGYLCRAVWEFKMTDITKLWDANPDPAYRADLVQKCLHVMKFFSVYRAAPSSVFSDYIEAAFFACARNRTISLLSTAGVMTADKIRMPRHEFAGFLKQLPVIPGDIVEGAPKLVQTLRERNLIREINFEDVLIELRARPLSEKEMIECLKWRINLNTDGAGSHSADLKRQFLAAGVIDIPAAKDSPATVISLSEITNYLNPRGPAGIPTDVPLPRQTLPYSISRSLAVDRLTQLFGWTDLKLVDWLRFIASPDRDVETNISLSPIFAERVLTISARGWQTVPEDSRTAIIEVLQSTSCIPTTKGMQKPTEAYFATAHIFEDLPVIEFSKSVPTSRSNLEKLLLALGVRKHVDLQLVFSKMITTGDWDVSRLVEYLVAVKDTLSTEERTRLRQTAAFPQEGQGALSKDNRHLAQDLYVPDDALRNLGLPILEWKMKWKPHSEEAKFLVNVLGLKRSPPIEAILELASGEQPRAQTALDYYLQHFDDIYVKRANIAIMQQWAFVPAIQTNGAKLRAKPTEVFSRADASIFGFNVLDPAYQAALQKFQVAEQPPVDLVVARLMRTPPKTASVATTMFEYMSNRLGELGSADLTRLGESAMVPYIEQKGSDTKLTMLKPTECYFASSSQASGQFSELFHFIDFGSRANAFLRQCGVKSEPTVQEIARFLVTNPRRFYDSSGGAERYLSVLRNMAANRHLLPTRIRQDLKKSAFLLCTRRQPSTSPKKAKFDDDDEEIVFAYELRKAEEIVIVDDASSYAMFSAHLYGAPQEDTLEAFYEQLGSQRLTRLVSESYKPQGLPEKSQFAAKTRDLILERLPLFLHEHLASESRLKLVIKPNWLEDEGNFRVLSVRGLRLTRQLSWNNMRYDHTTEASAGGTRQGRTGPVTLWVSLSDSLDWFEVANVLCNILFEAHTVNDSLLLSTLLSTDLRALRRRGYAVNRILQHQKVRDEAVQAQEREHRLQAEASTVGRPEQSKQLEPIANGALNAGFLNTFNKFKDRLQGRESSTSQGPPQPPSIRAGSANLSDGDTPASPPPYPGQQAEFSDDEGPMPGGLAPPVPSRPGQISRGRTPRPDQHVTPISNIEANLNQALAACRPESGNLLHNRQEMSEVREALDEGYCDASGAVGDMVFVGNVESHRFYTKGVNDPRAIFNAKQHSLQRFSSTIVFLVGEIYGIPQTSLHIFFDLDGPLIAFNRNGSIFLNLRYYEAWHDADVQRGELSKALISWYFTLAHEIAHNLVQPHNSEHEFYFSSLCESKLPALAGLIARL</sequence>
<dbReference type="InterPro" id="IPR058210">
    <property type="entry name" value="SACS/Nov_dom"/>
</dbReference>